<sequence>MLMAEWLCKDGGMMERRVVVTGMGAITPLGNSVDSFWNGIKEGVCGVNEIKAFDTTEQKVKLAAEVKDFVPEEYIDRKEVRRMDRYCQFALAAAQQAVENSKLDLDKVNKERLGVIVGSGIGGLATIEEQTIKLHEKGPTRVSPFFIPMSISNMAAGNIAIRFGAKGICTSVITACASATNSIGEAFRNIKFGYSDIMIAGGAEASITPLGIAGFASMNALSKNENPKRASIPFDKDREGFVMGEGAGILILEELDHALARGAKIYGEVVGYGSTCDAYHMTSPSPEGEGAARAMELAITEGNISKEEVSYINAHGTSTPYNDKFETVAIKRLFGEQAYKVPVSSTKSMTGHLLGAAGAIEAIVAIKAVEENYIPATIGYENVDEDCDLDYVVNTGRNQEVKYVLSNSLGFGGHNGVLLFKKWTER</sequence>
<dbReference type="InterPro" id="IPR018201">
    <property type="entry name" value="Ketoacyl_synth_AS"/>
</dbReference>
<feature type="domain" description="Ketosynthase family 3 (KS3)" evidence="17">
    <location>
        <begin position="15"/>
        <end position="422"/>
    </location>
</feature>
<evidence type="ECO:0000313" key="18">
    <source>
        <dbReference type="EMBL" id="GFP74910.1"/>
    </source>
</evidence>
<dbReference type="Pfam" id="PF00109">
    <property type="entry name" value="ketoacyl-synt"/>
    <property type="match status" value="1"/>
</dbReference>
<evidence type="ECO:0000256" key="6">
    <source>
        <dbReference type="ARBA" id="ARBA00022679"/>
    </source>
</evidence>
<comment type="similarity">
    <text evidence="2 14 16">Belongs to the thiolase-like superfamily. Beta-ketoacyl-ACP synthases family.</text>
</comment>
<evidence type="ECO:0000256" key="16">
    <source>
        <dbReference type="RuleBase" id="RU003694"/>
    </source>
</evidence>
<keyword evidence="10 14" id="KW-0012">Acyltransferase</keyword>
<comment type="pathway">
    <text evidence="1 14">Lipid metabolism; fatty acid biosynthesis.</text>
</comment>
<dbReference type="PANTHER" id="PTHR11712">
    <property type="entry name" value="POLYKETIDE SYNTHASE-RELATED"/>
    <property type="match status" value="1"/>
</dbReference>
<dbReference type="GO" id="GO:0005829">
    <property type="term" value="C:cytosol"/>
    <property type="evidence" value="ECO:0007669"/>
    <property type="project" value="TreeGrafter"/>
</dbReference>
<dbReference type="InterPro" id="IPR014031">
    <property type="entry name" value="Ketoacyl_synth_C"/>
</dbReference>
<dbReference type="PANTHER" id="PTHR11712:SF336">
    <property type="entry name" value="3-OXOACYL-[ACYL-CARRIER-PROTEIN] SYNTHASE, MITOCHONDRIAL"/>
    <property type="match status" value="1"/>
</dbReference>
<dbReference type="EMBL" id="BLZR01000001">
    <property type="protein sequence ID" value="GFP74910.1"/>
    <property type="molecule type" value="Genomic_DNA"/>
</dbReference>
<organism evidence="18 19">
    <name type="scientific">Clostridium fungisolvens</name>
    <dbReference type="NCBI Taxonomy" id="1604897"/>
    <lineage>
        <taxon>Bacteria</taxon>
        <taxon>Bacillati</taxon>
        <taxon>Bacillota</taxon>
        <taxon>Clostridia</taxon>
        <taxon>Eubacteriales</taxon>
        <taxon>Clostridiaceae</taxon>
        <taxon>Clostridium</taxon>
    </lineage>
</organism>
<evidence type="ECO:0000256" key="4">
    <source>
        <dbReference type="ARBA" id="ARBA00014657"/>
    </source>
</evidence>
<dbReference type="GO" id="GO:0006633">
    <property type="term" value="P:fatty acid biosynthetic process"/>
    <property type="evidence" value="ECO:0007669"/>
    <property type="project" value="UniProtKB-UniRule"/>
</dbReference>
<dbReference type="Proteomes" id="UP000580568">
    <property type="component" value="Unassembled WGS sequence"/>
</dbReference>
<keyword evidence="7" id="KW-0276">Fatty acid metabolism</keyword>
<dbReference type="UniPathway" id="UPA00094"/>
<evidence type="ECO:0000256" key="9">
    <source>
        <dbReference type="ARBA" id="ARBA00023160"/>
    </source>
</evidence>
<comment type="catalytic activity">
    <reaction evidence="13 14">
        <text>a fatty acyl-[ACP] + malonyl-[ACP] + H(+) = a 3-oxoacyl-[ACP] + holo-[ACP] + CO2</text>
        <dbReference type="Rhea" id="RHEA:22836"/>
        <dbReference type="Rhea" id="RHEA-COMP:9623"/>
        <dbReference type="Rhea" id="RHEA-COMP:9685"/>
        <dbReference type="Rhea" id="RHEA-COMP:9916"/>
        <dbReference type="Rhea" id="RHEA-COMP:14125"/>
        <dbReference type="ChEBI" id="CHEBI:15378"/>
        <dbReference type="ChEBI" id="CHEBI:16526"/>
        <dbReference type="ChEBI" id="CHEBI:64479"/>
        <dbReference type="ChEBI" id="CHEBI:78449"/>
        <dbReference type="ChEBI" id="CHEBI:78776"/>
        <dbReference type="ChEBI" id="CHEBI:138651"/>
    </reaction>
</comment>
<evidence type="ECO:0000256" key="10">
    <source>
        <dbReference type="ARBA" id="ARBA00023315"/>
    </source>
</evidence>
<evidence type="ECO:0000259" key="17">
    <source>
        <dbReference type="PROSITE" id="PS52004"/>
    </source>
</evidence>
<evidence type="ECO:0000256" key="1">
    <source>
        <dbReference type="ARBA" id="ARBA00005194"/>
    </source>
</evidence>
<evidence type="ECO:0000256" key="11">
    <source>
        <dbReference type="ARBA" id="ARBA00024006"/>
    </source>
</evidence>
<dbReference type="EC" id="2.3.1.179" evidence="3 14"/>
<evidence type="ECO:0000256" key="7">
    <source>
        <dbReference type="ARBA" id="ARBA00022832"/>
    </source>
</evidence>
<dbReference type="Pfam" id="PF02801">
    <property type="entry name" value="Ketoacyl-synt_C"/>
    <property type="match status" value="1"/>
</dbReference>
<dbReference type="Gene3D" id="3.40.47.10">
    <property type="match status" value="1"/>
</dbReference>
<dbReference type="NCBIfam" id="NF005589">
    <property type="entry name" value="PRK07314.1"/>
    <property type="match status" value="1"/>
</dbReference>
<evidence type="ECO:0000256" key="3">
    <source>
        <dbReference type="ARBA" id="ARBA00012356"/>
    </source>
</evidence>
<dbReference type="SMART" id="SM00825">
    <property type="entry name" value="PKS_KS"/>
    <property type="match status" value="1"/>
</dbReference>
<evidence type="ECO:0000256" key="5">
    <source>
        <dbReference type="ARBA" id="ARBA00022516"/>
    </source>
</evidence>
<keyword evidence="19" id="KW-1185">Reference proteome</keyword>
<dbReference type="PROSITE" id="PS52004">
    <property type="entry name" value="KS3_2"/>
    <property type="match status" value="1"/>
</dbReference>
<accession>A0A6V8SCW9</accession>
<comment type="catalytic activity">
    <reaction evidence="12 14">
        <text>(9Z)-hexadecenoyl-[ACP] + malonyl-[ACP] + H(+) = 3-oxo-(11Z)-octadecenoyl-[ACP] + holo-[ACP] + CO2</text>
        <dbReference type="Rhea" id="RHEA:55040"/>
        <dbReference type="Rhea" id="RHEA-COMP:9623"/>
        <dbReference type="Rhea" id="RHEA-COMP:9685"/>
        <dbReference type="Rhea" id="RHEA-COMP:10800"/>
        <dbReference type="Rhea" id="RHEA-COMP:14074"/>
        <dbReference type="ChEBI" id="CHEBI:15378"/>
        <dbReference type="ChEBI" id="CHEBI:16526"/>
        <dbReference type="ChEBI" id="CHEBI:64479"/>
        <dbReference type="ChEBI" id="CHEBI:78449"/>
        <dbReference type="ChEBI" id="CHEBI:83989"/>
        <dbReference type="ChEBI" id="CHEBI:138538"/>
        <dbReference type="EC" id="2.3.1.179"/>
    </reaction>
</comment>
<dbReference type="GO" id="GO:0004315">
    <property type="term" value="F:3-oxoacyl-[acyl-carrier-protein] synthase activity"/>
    <property type="evidence" value="ECO:0007669"/>
    <property type="project" value="UniProtKB-UniRule"/>
</dbReference>
<reference evidence="18 19" key="1">
    <citation type="submission" date="2020-07" db="EMBL/GenBank/DDBJ databases">
        <title>A new beta-1,3-glucan-decomposing anaerobic bacterium isolated from anoxic soil subjected to biological soil disinfestation.</title>
        <authorList>
            <person name="Ueki A."/>
            <person name="Tonouchi A."/>
        </authorList>
    </citation>
    <scope>NUCLEOTIDE SEQUENCE [LARGE SCALE GENOMIC DNA]</scope>
    <source>
        <strain evidence="18 19">TW1</strain>
    </source>
</reference>
<dbReference type="InterPro" id="IPR000794">
    <property type="entry name" value="Beta-ketoacyl_synthase"/>
</dbReference>
<evidence type="ECO:0000256" key="8">
    <source>
        <dbReference type="ARBA" id="ARBA00023098"/>
    </source>
</evidence>
<proteinExistence type="inferred from homology"/>
<evidence type="ECO:0000256" key="2">
    <source>
        <dbReference type="ARBA" id="ARBA00008467"/>
    </source>
</evidence>
<dbReference type="InterPro" id="IPR020841">
    <property type="entry name" value="PKS_Beta-ketoAc_synthase_dom"/>
</dbReference>
<evidence type="ECO:0000256" key="13">
    <source>
        <dbReference type="ARBA" id="ARBA00047659"/>
    </source>
</evidence>
<name>A0A6V8SCW9_9CLOT</name>
<feature type="active site" description="For beta-ketoacyl synthase activity" evidence="15">
    <location>
        <position position="176"/>
    </location>
</feature>
<evidence type="ECO:0000313" key="19">
    <source>
        <dbReference type="Proteomes" id="UP000580568"/>
    </source>
</evidence>
<evidence type="ECO:0000256" key="12">
    <source>
        <dbReference type="ARBA" id="ARBA00047318"/>
    </source>
</evidence>
<dbReference type="NCBIfam" id="TIGR03150">
    <property type="entry name" value="fabF"/>
    <property type="match status" value="1"/>
</dbReference>
<dbReference type="NCBIfam" id="NF004970">
    <property type="entry name" value="PRK06333.1"/>
    <property type="match status" value="1"/>
</dbReference>
<keyword evidence="6 14" id="KW-0808">Transferase</keyword>
<dbReference type="AlphaFoldDB" id="A0A6V8SCW9"/>
<dbReference type="InterPro" id="IPR014030">
    <property type="entry name" value="Ketoacyl_synth_N"/>
</dbReference>
<keyword evidence="9 14" id="KW-0275">Fatty acid biosynthesis</keyword>
<dbReference type="PIRSF" id="PIRSF000447">
    <property type="entry name" value="KAS_II"/>
    <property type="match status" value="1"/>
</dbReference>
<keyword evidence="5 14" id="KW-0444">Lipid biosynthesis</keyword>
<dbReference type="PROSITE" id="PS00606">
    <property type="entry name" value="KS3_1"/>
    <property type="match status" value="1"/>
</dbReference>
<keyword evidence="8" id="KW-0443">Lipid metabolism</keyword>
<dbReference type="FunFam" id="3.40.47.10:FF:000009">
    <property type="entry name" value="3-oxoacyl-[acyl-carrier-protein] synthase 2"/>
    <property type="match status" value="1"/>
</dbReference>
<evidence type="ECO:0000256" key="14">
    <source>
        <dbReference type="PIRNR" id="PIRNR000447"/>
    </source>
</evidence>
<comment type="function">
    <text evidence="11 14">Involved in the type II fatty acid elongation cycle. Catalyzes the elongation of a wide range of acyl-ACP by the addition of two carbons from malonyl-ACP to an acyl acceptor. Can efficiently catalyze the conversion of palmitoleoyl-ACP (cis-hexadec-9-enoyl-ACP) to cis-vaccenoyl-ACP (cis-octadec-11-enoyl-ACP), an essential step in the thermal regulation of fatty acid composition.</text>
</comment>
<dbReference type="CDD" id="cd00834">
    <property type="entry name" value="KAS_I_II"/>
    <property type="match status" value="1"/>
</dbReference>
<gene>
    <name evidence="18" type="ORF">bsdtw1_00973</name>
</gene>
<dbReference type="InterPro" id="IPR016039">
    <property type="entry name" value="Thiolase-like"/>
</dbReference>
<dbReference type="SUPFAM" id="SSF53901">
    <property type="entry name" value="Thiolase-like"/>
    <property type="match status" value="2"/>
</dbReference>
<dbReference type="InterPro" id="IPR017568">
    <property type="entry name" value="3-oxoacyl-ACP_synth-2"/>
</dbReference>
<evidence type="ECO:0000256" key="15">
    <source>
        <dbReference type="PIRSR" id="PIRSR000447-1"/>
    </source>
</evidence>
<comment type="caution">
    <text evidence="18">The sequence shown here is derived from an EMBL/GenBank/DDBJ whole genome shotgun (WGS) entry which is preliminary data.</text>
</comment>
<protein>
    <recommendedName>
        <fullName evidence="4 14">3-oxoacyl-[acyl-carrier-protein] synthase 2</fullName>
        <ecNumber evidence="3 14">2.3.1.179</ecNumber>
    </recommendedName>
</protein>